<dbReference type="GO" id="GO:0045892">
    <property type="term" value="P:negative regulation of DNA-templated transcription"/>
    <property type="evidence" value="ECO:0007669"/>
    <property type="project" value="TreeGrafter"/>
</dbReference>
<proteinExistence type="predicted"/>
<dbReference type="Proteomes" id="UP000268973">
    <property type="component" value="Unassembled WGS sequence"/>
</dbReference>
<evidence type="ECO:0000313" key="1">
    <source>
        <dbReference type="EMBL" id="RTZ14926.1"/>
    </source>
</evidence>
<dbReference type="OrthoDB" id="7060391at2"/>
<dbReference type="PANTHER" id="PTHR37941">
    <property type="entry name" value="FUMARASE E-RELATED"/>
    <property type="match status" value="1"/>
</dbReference>
<evidence type="ECO:0000313" key="2">
    <source>
        <dbReference type="Proteomes" id="UP000268973"/>
    </source>
</evidence>
<accession>A0A432CX65</accession>
<dbReference type="RefSeq" id="WP_126574905.1">
    <property type="nucleotide sequence ID" value="NZ_RXZH01000006.1"/>
</dbReference>
<organism evidence="1 2">
    <name type="scientific">Vibrio aquaticus</name>
    <dbReference type="NCBI Taxonomy" id="2496559"/>
    <lineage>
        <taxon>Bacteria</taxon>
        <taxon>Pseudomonadati</taxon>
        <taxon>Pseudomonadota</taxon>
        <taxon>Gammaproteobacteria</taxon>
        <taxon>Vibrionales</taxon>
        <taxon>Vibrionaceae</taxon>
        <taxon>Vibrio</taxon>
    </lineage>
</organism>
<dbReference type="EMBL" id="RXZH01000006">
    <property type="protein sequence ID" value="RTZ14926.1"/>
    <property type="molecule type" value="Genomic_DNA"/>
</dbReference>
<protein>
    <submittedName>
        <fullName evidence="1">Transcriptional regulator</fullName>
    </submittedName>
</protein>
<keyword evidence="2" id="KW-1185">Reference proteome</keyword>
<gene>
    <name evidence="1" type="ORF">EJ063_13860</name>
</gene>
<reference evidence="1 2" key="1">
    <citation type="submission" date="2018-12" db="EMBL/GenBank/DDBJ databases">
        <title>Vibrio sp. isolated from China Sea.</title>
        <authorList>
            <person name="Li Y."/>
        </authorList>
    </citation>
    <scope>NUCLEOTIDE SEQUENCE [LARGE SCALE GENOMIC DNA]</scope>
    <source>
        <strain evidence="1 2">BEI207</strain>
    </source>
</reference>
<dbReference type="AlphaFoldDB" id="A0A432CX65"/>
<dbReference type="PANTHER" id="PTHR37941:SF1">
    <property type="entry name" value="FUMARASE E-RELATED"/>
    <property type="match status" value="1"/>
</dbReference>
<dbReference type="InterPro" id="IPR038026">
    <property type="entry name" value="MtlR-like_sf"/>
</dbReference>
<dbReference type="SUPFAM" id="SSF158668">
    <property type="entry name" value="MtlR-like"/>
    <property type="match status" value="1"/>
</dbReference>
<dbReference type="InterPro" id="IPR007761">
    <property type="entry name" value="MtlR-like"/>
</dbReference>
<comment type="caution">
    <text evidence="1">The sequence shown here is derived from an EMBL/GenBank/DDBJ whole genome shotgun (WGS) entry which is preliminary data.</text>
</comment>
<sequence length="189" mass="20885">MPSMLAAEAHYSEAIYIPNESDLLEVISQADTPSAVISAAYHALDDAVGSVMQTLLSQNEKGVSYIVAPLMTNKGPLGDIKVRAGLLLGLGVIHRDVYEDLEVFLRLKEYFEEASKAIPFTDLYVLTELRSVDIIKRTMPIEYDPSMISGLSDTMMRMFIDRHNQKVTSTIVLAITELVAVLRHGASRV</sequence>
<name>A0A432CX65_9VIBR</name>
<dbReference type="Gene3D" id="1.20.120.330">
    <property type="entry name" value="Nucleotidyltransferases domain 2"/>
    <property type="match status" value="1"/>
</dbReference>
<dbReference type="Pfam" id="PF05068">
    <property type="entry name" value="MtlR"/>
    <property type="match status" value="1"/>
</dbReference>